<evidence type="ECO:0000313" key="2">
    <source>
        <dbReference type="EnsemblPlants" id="PGSC0003DMT400097277"/>
    </source>
</evidence>
<reference evidence="3" key="1">
    <citation type="journal article" date="2011" name="Nature">
        <title>Genome sequence and analysis of the tuber crop potato.</title>
        <authorList>
            <consortium name="The Potato Genome Sequencing Consortium"/>
        </authorList>
    </citation>
    <scope>NUCLEOTIDE SEQUENCE [LARGE SCALE GENOMIC DNA]</scope>
    <source>
        <strain evidence="3">cv. DM1-3 516 R44</strain>
    </source>
</reference>
<evidence type="ECO:0000256" key="1">
    <source>
        <dbReference type="SAM" id="MobiDB-lite"/>
    </source>
</evidence>
<dbReference type="EnsemblPlants" id="PGSC0003DMT400097277">
    <property type="protein sequence ID" value="PGSC0003DMT400097277"/>
    <property type="gene ID" value="PGSC0003DMG400046848"/>
</dbReference>
<name>M1E0A3_SOLTU</name>
<dbReference type="InParanoid" id="M1E0A3"/>
<keyword evidence="3" id="KW-1185">Reference proteome</keyword>
<dbReference type="Proteomes" id="UP000011115">
    <property type="component" value="Unassembled WGS sequence"/>
</dbReference>
<dbReference type="Gramene" id="PGSC0003DMT400097277">
    <property type="protein sequence ID" value="PGSC0003DMT400097277"/>
    <property type="gene ID" value="PGSC0003DMG400046848"/>
</dbReference>
<proteinExistence type="predicted"/>
<dbReference type="PaxDb" id="4113-PGSC0003DMT400097277"/>
<sequence>MKYASPTGESPTRSVVATKTTVWILTLIEGLVKLSGIDEHSADRRVAKQIQLMSPNGLDLDGFYKITEIARSKVSKRSKPPRSKTKGITIKEDTNMLKSKVAKLSTNGEKGNGKYKILKLSDASTDSNDLYRNNPNLSKRKDVGSNEEYILIAQRAER</sequence>
<evidence type="ECO:0000313" key="3">
    <source>
        <dbReference type="Proteomes" id="UP000011115"/>
    </source>
</evidence>
<feature type="region of interest" description="Disordered" evidence="1">
    <location>
        <begin position="125"/>
        <end position="145"/>
    </location>
</feature>
<organism evidence="2 3">
    <name type="scientific">Solanum tuberosum</name>
    <name type="common">Potato</name>
    <dbReference type="NCBI Taxonomy" id="4113"/>
    <lineage>
        <taxon>Eukaryota</taxon>
        <taxon>Viridiplantae</taxon>
        <taxon>Streptophyta</taxon>
        <taxon>Embryophyta</taxon>
        <taxon>Tracheophyta</taxon>
        <taxon>Spermatophyta</taxon>
        <taxon>Magnoliopsida</taxon>
        <taxon>eudicotyledons</taxon>
        <taxon>Gunneridae</taxon>
        <taxon>Pentapetalae</taxon>
        <taxon>asterids</taxon>
        <taxon>lamiids</taxon>
        <taxon>Solanales</taxon>
        <taxon>Solanaceae</taxon>
        <taxon>Solanoideae</taxon>
        <taxon>Solaneae</taxon>
        <taxon>Solanum</taxon>
    </lineage>
</organism>
<protein>
    <submittedName>
        <fullName evidence="2">Uncharacterized protein</fullName>
    </submittedName>
</protein>
<reference evidence="2" key="2">
    <citation type="submission" date="2015-06" db="UniProtKB">
        <authorList>
            <consortium name="EnsemblPlants"/>
        </authorList>
    </citation>
    <scope>IDENTIFICATION</scope>
    <source>
        <strain evidence="2">DM1-3 516 R44</strain>
    </source>
</reference>
<dbReference type="AlphaFoldDB" id="M1E0A3"/>
<feature type="compositionally biased region" description="Polar residues" evidence="1">
    <location>
        <begin position="125"/>
        <end position="137"/>
    </location>
</feature>
<dbReference type="HOGENOM" id="CLU_104829_0_0_1"/>
<accession>M1E0A3</accession>